<evidence type="ECO:0008006" key="5">
    <source>
        <dbReference type="Google" id="ProtNLM"/>
    </source>
</evidence>
<feature type="domain" description="Integrator complex subunit 5 N-terminal" evidence="1">
    <location>
        <begin position="66"/>
        <end position="252"/>
    </location>
</feature>
<dbReference type="InterPro" id="IPR029445">
    <property type="entry name" value="INTS5_N"/>
</dbReference>
<keyword evidence="4" id="KW-1185">Reference proteome</keyword>
<evidence type="ECO:0000313" key="3">
    <source>
        <dbReference type="EMBL" id="KRY34746.1"/>
    </source>
</evidence>
<reference evidence="3 4" key="1">
    <citation type="submission" date="2015-01" db="EMBL/GenBank/DDBJ databases">
        <title>Evolution of Trichinella species and genotypes.</title>
        <authorList>
            <person name="Korhonen P.K."/>
            <person name="Edoardo P."/>
            <person name="Giuseppe L.R."/>
            <person name="Gasser R.B."/>
        </authorList>
    </citation>
    <scope>NUCLEOTIDE SEQUENCE [LARGE SCALE GENOMIC DNA]</scope>
    <source>
        <strain evidence="3">ISS3</strain>
    </source>
</reference>
<sequence>MIQIDVKLNNLHNSDATFIISCHILARKIIKISLFLLLRKIIRRFLYVASSMPNIHGISSRWASVALRDMILPTVYLMEHLVSYRHAVLDFLSSLLHENMLFDIFQIRCAHFALPQTRGHTRESLCRLIWSLNNAIVRKSKRGAAEIFKWALKLSVEMSLRNYRRIYMTLRTNKRSRVIKFFLNCTAGKWMIKLLSWCLHELLPVDSKKYLTMLYDMGMSHGGRCIWILCGMAVRFPLVFFNYLFKNDVEKFWSVVREYKRRFSSRSSSRRCIQFCRERMRSVMRNTRIYGAIIKSMNPEVTSKMTRYFSRGMWAEGNKPAREFPFLFRLCVCSPRVASFLVVQFLRGNRRIMPPQLCRAEKCLSYVPELIIYGLSKPLDVYCRTIMAIKNKYREAVLESLWQYAFTKNRNDDSSMKLFRKRCLDLTYQILLHNCRYNKRRRCKRKSGRSFRFKYVSRYTLLDKVISTPKTVLSGMVSRNCSQRTFFLQCAVGVSYVKGPVAMSEYLNYILFTSTHPYQLAGFFKLCKMVPRNVNEAIRLLMRTRQHVIETKFPIFSCRFPAEVMCSRWAINMRKVIKADKMLAKRRRPIMPRHAMINWQSHIIELCSVCVEFDKHGIGGLWKLGCGCSAVAGKTAQVELHNSAVMKSYGKLCEYFGMFVRSQYFYARMIAIAFLIRTAKPEVDKFALGEKELKAEITRTASKLNVRGQLLKYYYKKNPAMLDRKSFMPFSEASGAIACTAPLIWNAKQSLKLCRLFDKLCIERVRKKRGIKYSLVACKQLAKNLSSCWRGERFPNSSRFPTKYQYVCLDIEIYVAYKKELQKYPFLFDLLMLVSEAYPCLWYCFSILKGLFYMCIAEVEGCLSKKSRLENSLLMRLELIMLLFMKGKMLPPPLCYVMGLQEDLELSYFFNVLVNVWDYLATIVPTVKQIDQLFEQELKNPGSTVPFRGNMKGALEFLEYLKRVGRSFKQLCFLKMEKLPPLLSFRRCE</sequence>
<evidence type="ECO:0000313" key="4">
    <source>
        <dbReference type="Proteomes" id="UP000054776"/>
    </source>
</evidence>
<dbReference type="GO" id="GO:0034472">
    <property type="term" value="P:snRNA 3'-end processing"/>
    <property type="evidence" value="ECO:0007669"/>
    <property type="project" value="TreeGrafter"/>
</dbReference>
<dbReference type="Proteomes" id="UP000054776">
    <property type="component" value="Unassembled WGS sequence"/>
</dbReference>
<dbReference type="Pfam" id="PF14838">
    <property type="entry name" value="INTS5_C"/>
    <property type="match status" value="1"/>
</dbReference>
<feature type="domain" description="Integrator complex subunit 5 C-terminal" evidence="2">
    <location>
        <begin position="811"/>
        <end position="926"/>
    </location>
</feature>
<dbReference type="EMBL" id="JYDH01000062">
    <property type="protein sequence ID" value="KRY34746.1"/>
    <property type="molecule type" value="Genomic_DNA"/>
</dbReference>
<dbReference type="STRING" id="6334.A0A0V1BCP1"/>
<evidence type="ECO:0000259" key="2">
    <source>
        <dbReference type="Pfam" id="PF14838"/>
    </source>
</evidence>
<protein>
    <recommendedName>
        <fullName evidence="5">Integrator complex subunit 5 C-terminal domain-containing protein</fullName>
    </recommendedName>
</protein>
<proteinExistence type="predicted"/>
<dbReference type="AlphaFoldDB" id="A0A0V1BCP1"/>
<dbReference type="OrthoDB" id="69088at2759"/>
<dbReference type="Pfam" id="PF14837">
    <property type="entry name" value="INTS5_N"/>
    <property type="match status" value="1"/>
</dbReference>
<accession>A0A0V1BCP1</accession>
<gene>
    <name evidence="3" type="ORF">T01_13580</name>
</gene>
<evidence type="ECO:0000259" key="1">
    <source>
        <dbReference type="Pfam" id="PF14837"/>
    </source>
</evidence>
<dbReference type="PANTHER" id="PTHR31697:SF2">
    <property type="entry name" value="INTEGRATOR COMPLEX SUBUNIT 5"/>
    <property type="match status" value="1"/>
</dbReference>
<organism evidence="3 4">
    <name type="scientific">Trichinella spiralis</name>
    <name type="common">Trichina worm</name>
    <dbReference type="NCBI Taxonomy" id="6334"/>
    <lineage>
        <taxon>Eukaryota</taxon>
        <taxon>Metazoa</taxon>
        <taxon>Ecdysozoa</taxon>
        <taxon>Nematoda</taxon>
        <taxon>Enoplea</taxon>
        <taxon>Dorylaimia</taxon>
        <taxon>Trichinellida</taxon>
        <taxon>Trichinellidae</taxon>
        <taxon>Trichinella</taxon>
    </lineage>
</organism>
<dbReference type="GO" id="GO:0032039">
    <property type="term" value="C:integrator complex"/>
    <property type="evidence" value="ECO:0007669"/>
    <property type="project" value="InterPro"/>
</dbReference>
<name>A0A0V1BCP1_TRISP</name>
<dbReference type="PANTHER" id="PTHR31697">
    <property type="entry name" value="INTEGRATOR COMPLEX SUBUNIT 5"/>
    <property type="match status" value="1"/>
</dbReference>
<dbReference type="InParanoid" id="A0A0V1BCP1"/>
<comment type="caution">
    <text evidence="3">The sequence shown here is derived from an EMBL/GenBank/DDBJ whole genome shotgun (WGS) entry which is preliminary data.</text>
</comment>
<dbReference type="InterPro" id="IPR029444">
    <property type="entry name" value="INTS5_C"/>
</dbReference>
<dbReference type="InterPro" id="IPR040316">
    <property type="entry name" value="INTS5"/>
</dbReference>